<keyword evidence="3" id="KW-1185">Reference proteome</keyword>
<name>A0A7W5DXL1_9BACT</name>
<proteinExistence type="predicted"/>
<gene>
    <name evidence="2" type="ORF">FHS27_002212</name>
</gene>
<dbReference type="EMBL" id="JACHXU010000006">
    <property type="protein sequence ID" value="MBB3206403.1"/>
    <property type="molecule type" value="Genomic_DNA"/>
</dbReference>
<reference evidence="2 3" key="1">
    <citation type="submission" date="2020-08" db="EMBL/GenBank/DDBJ databases">
        <title>Genomic Encyclopedia of Type Strains, Phase III (KMG-III): the genomes of soil and plant-associated and newly described type strains.</title>
        <authorList>
            <person name="Whitman W."/>
        </authorList>
    </citation>
    <scope>NUCLEOTIDE SEQUENCE [LARGE SCALE GENOMIC DNA]</scope>
    <source>
        <strain evidence="2 3">CECT 8075</strain>
    </source>
</reference>
<evidence type="ECO:0000313" key="3">
    <source>
        <dbReference type="Proteomes" id="UP000536179"/>
    </source>
</evidence>
<protein>
    <submittedName>
        <fullName evidence="2">Uncharacterized protein</fullName>
    </submittedName>
</protein>
<dbReference type="AlphaFoldDB" id="A0A7W5DXL1"/>
<organism evidence="2 3">
    <name type="scientific">Aporhodopirellula rubra</name>
    <dbReference type="NCBI Taxonomy" id="980271"/>
    <lineage>
        <taxon>Bacteria</taxon>
        <taxon>Pseudomonadati</taxon>
        <taxon>Planctomycetota</taxon>
        <taxon>Planctomycetia</taxon>
        <taxon>Pirellulales</taxon>
        <taxon>Pirellulaceae</taxon>
        <taxon>Aporhodopirellula</taxon>
    </lineage>
</organism>
<feature type="compositionally biased region" description="Basic and acidic residues" evidence="1">
    <location>
        <begin position="52"/>
        <end position="68"/>
    </location>
</feature>
<evidence type="ECO:0000313" key="2">
    <source>
        <dbReference type="EMBL" id="MBB3206403.1"/>
    </source>
</evidence>
<comment type="caution">
    <text evidence="2">The sequence shown here is derived from an EMBL/GenBank/DDBJ whole genome shotgun (WGS) entry which is preliminary data.</text>
</comment>
<sequence length="109" mass="12466">MMSKNSHFVEPHWMMPCIMLVLFALPSLGITATVSRLSLDRETQSQSEELEERVPCSAERRERDDRFADSTPSPYRLFSPHWTIVRITDVPRAIVGHRLSSGNLAPIRC</sequence>
<evidence type="ECO:0000256" key="1">
    <source>
        <dbReference type="SAM" id="MobiDB-lite"/>
    </source>
</evidence>
<accession>A0A7W5DXL1</accession>
<dbReference type="Proteomes" id="UP000536179">
    <property type="component" value="Unassembled WGS sequence"/>
</dbReference>
<feature type="region of interest" description="Disordered" evidence="1">
    <location>
        <begin position="40"/>
        <end position="72"/>
    </location>
</feature>